<comment type="caution">
    <text evidence="11">The sequence shown here is derived from an EMBL/GenBank/DDBJ whole genome shotgun (WGS) entry which is preliminary data.</text>
</comment>
<feature type="domain" description="MsrB" evidence="10">
    <location>
        <begin position="9"/>
        <end position="131"/>
    </location>
</feature>
<dbReference type="EMBL" id="AFWT01000007">
    <property type="protein sequence ID" value="EGV32426.1"/>
    <property type="molecule type" value="Genomic_DNA"/>
</dbReference>
<keyword evidence="4 9" id="KW-0479">Metal-binding</keyword>
<organism evidence="11 12">
    <name type="scientific">Thiorhodococcus drewsii AZ1</name>
    <dbReference type="NCBI Taxonomy" id="765913"/>
    <lineage>
        <taxon>Bacteria</taxon>
        <taxon>Pseudomonadati</taxon>
        <taxon>Pseudomonadota</taxon>
        <taxon>Gammaproteobacteria</taxon>
        <taxon>Chromatiales</taxon>
        <taxon>Chromatiaceae</taxon>
        <taxon>Thiorhodococcus</taxon>
    </lineage>
</organism>
<evidence type="ECO:0000256" key="6">
    <source>
        <dbReference type="ARBA" id="ARBA00023002"/>
    </source>
</evidence>
<feature type="binding site" evidence="9">
    <location>
        <position position="48"/>
    </location>
    <ligand>
        <name>Zn(2+)</name>
        <dbReference type="ChEBI" id="CHEBI:29105"/>
    </ligand>
</feature>
<keyword evidence="5 9" id="KW-0862">Zinc</keyword>
<comment type="cofactor">
    <cofactor evidence="9">
        <name>Zn(2+)</name>
        <dbReference type="ChEBI" id="CHEBI:29105"/>
    </cofactor>
    <text evidence="9">Binds 1 zinc ion per subunit. The zinc ion is important for the structural integrity of the protein.</text>
</comment>
<evidence type="ECO:0000313" key="11">
    <source>
        <dbReference type="EMBL" id="EGV32426.1"/>
    </source>
</evidence>
<dbReference type="PROSITE" id="PS51790">
    <property type="entry name" value="MSRB"/>
    <property type="match status" value="1"/>
</dbReference>
<dbReference type="GO" id="GO:0006979">
    <property type="term" value="P:response to oxidative stress"/>
    <property type="evidence" value="ECO:0007669"/>
    <property type="project" value="InterPro"/>
</dbReference>
<feature type="binding site" evidence="9">
    <location>
        <position position="51"/>
    </location>
    <ligand>
        <name>Zn(2+)</name>
        <dbReference type="ChEBI" id="CHEBI:29105"/>
    </ligand>
</feature>
<evidence type="ECO:0000256" key="3">
    <source>
        <dbReference type="ARBA" id="ARBA00021130"/>
    </source>
</evidence>
<comment type="similarity">
    <text evidence="1 9">Belongs to the MsrB Met sulfoxide reductase family.</text>
</comment>
<reference evidence="11 12" key="1">
    <citation type="submission" date="2011-06" db="EMBL/GenBank/DDBJ databases">
        <title>The draft genome of Thiorhodococcus drewsii AZ1.</title>
        <authorList>
            <consortium name="US DOE Joint Genome Institute (JGI-PGF)"/>
            <person name="Lucas S."/>
            <person name="Han J."/>
            <person name="Lapidus A."/>
            <person name="Cheng J.-F."/>
            <person name="Goodwin L."/>
            <person name="Pitluck S."/>
            <person name="Peters L."/>
            <person name="Land M.L."/>
            <person name="Hauser L."/>
            <person name="Vogl K."/>
            <person name="Liu Z."/>
            <person name="Imhoff J."/>
            <person name="Thiel V."/>
            <person name="Frigaard N.-U."/>
            <person name="Bryant D.A."/>
            <person name="Woyke T.J."/>
        </authorList>
    </citation>
    <scope>NUCLEOTIDE SEQUENCE [LARGE SCALE GENOMIC DNA]</scope>
    <source>
        <strain evidence="11 12">AZ1</strain>
    </source>
</reference>
<feature type="active site" description="Nucleophile" evidence="9">
    <location>
        <position position="120"/>
    </location>
</feature>
<evidence type="ECO:0000256" key="5">
    <source>
        <dbReference type="ARBA" id="ARBA00022833"/>
    </source>
</evidence>
<evidence type="ECO:0000313" key="12">
    <source>
        <dbReference type="Proteomes" id="UP000004200"/>
    </source>
</evidence>
<keyword evidence="6 9" id="KW-0560">Oxidoreductase</keyword>
<dbReference type="Proteomes" id="UP000004200">
    <property type="component" value="Unassembled WGS sequence"/>
</dbReference>
<dbReference type="GO" id="GO:0033743">
    <property type="term" value="F:peptide-methionine (R)-S-oxide reductase activity"/>
    <property type="evidence" value="ECO:0007669"/>
    <property type="project" value="UniProtKB-UniRule"/>
</dbReference>
<evidence type="ECO:0000256" key="4">
    <source>
        <dbReference type="ARBA" id="ARBA00022723"/>
    </source>
</evidence>
<dbReference type="STRING" id="765913.ThidrDRAFT_1276"/>
<comment type="catalytic activity">
    <reaction evidence="7 9">
        <text>L-methionyl-[protein] + [thioredoxin]-disulfide + H2O = L-methionyl-(R)-S-oxide-[protein] + [thioredoxin]-dithiol</text>
        <dbReference type="Rhea" id="RHEA:24164"/>
        <dbReference type="Rhea" id="RHEA-COMP:10698"/>
        <dbReference type="Rhea" id="RHEA-COMP:10700"/>
        <dbReference type="Rhea" id="RHEA-COMP:12313"/>
        <dbReference type="Rhea" id="RHEA-COMP:12314"/>
        <dbReference type="ChEBI" id="CHEBI:15377"/>
        <dbReference type="ChEBI" id="CHEBI:16044"/>
        <dbReference type="ChEBI" id="CHEBI:29950"/>
        <dbReference type="ChEBI" id="CHEBI:45764"/>
        <dbReference type="ChEBI" id="CHEBI:50058"/>
        <dbReference type="EC" id="1.8.4.12"/>
    </reaction>
</comment>
<keyword evidence="12" id="KW-1185">Reference proteome</keyword>
<dbReference type="InterPro" id="IPR011057">
    <property type="entry name" value="Mss4-like_sf"/>
</dbReference>
<evidence type="ECO:0000256" key="7">
    <source>
        <dbReference type="ARBA" id="ARBA00048488"/>
    </source>
</evidence>
<protein>
    <recommendedName>
        <fullName evidence="3 9">Peptide methionine sulfoxide reductase MsrB</fullName>
        <ecNumber evidence="2 9">1.8.4.12</ecNumber>
    </recommendedName>
    <alternativeName>
        <fullName evidence="8 9">Peptide-methionine (R)-S-oxide reductase</fullName>
    </alternativeName>
</protein>
<evidence type="ECO:0000256" key="1">
    <source>
        <dbReference type="ARBA" id="ARBA00007174"/>
    </source>
</evidence>
<dbReference type="HAMAP" id="MF_01400">
    <property type="entry name" value="MsrB"/>
    <property type="match status" value="1"/>
</dbReference>
<evidence type="ECO:0000256" key="8">
    <source>
        <dbReference type="ARBA" id="ARBA00075819"/>
    </source>
</evidence>
<dbReference type="Pfam" id="PF01641">
    <property type="entry name" value="SelR"/>
    <property type="match status" value="1"/>
</dbReference>
<dbReference type="SUPFAM" id="SSF51316">
    <property type="entry name" value="Mss4-like"/>
    <property type="match status" value="1"/>
</dbReference>
<dbReference type="GO" id="GO:0008270">
    <property type="term" value="F:zinc ion binding"/>
    <property type="evidence" value="ECO:0007669"/>
    <property type="project" value="UniProtKB-UniRule"/>
</dbReference>
<dbReference type="Gene3D" id="2.170.150.20">
    <property type="entry name" value="Peptide methionine sulfoxide reductase"/>
    <property type="match status" value="1"/>
</dbReference>
<dbReference type="EC" id="1.8.4.12" evidence="2 9"/>
<dbReference type="PANTHER" id="PTHR10173:SF52">
    <property type="entry name" value="METHIONINE-R-SULFOXIDE REDUCTASE B1"/>
    <property type="match status" value="1"/>
</dbReference>
<dbReference type="NCBIfam" id="TIGR00357">
    <property type="entry name" value="peptide-methionine (R)-S-oxide reductase MsrB"/>
    <property type="match status" value="1"/>
</dbReference>
<feature type="binding site" evidence="9">
    <location>
        <position position="100"/>
    </location>
    <ligand>
        <name>Zn(2+)</name>
        <dbReference type="ChEBI" id="CHEBI:29105"/>
    </ligand>
</feature>
<dbReference type="OrthoDB" id="9785497at2"/>
<evidence type="ECO:0000256" key="9">
    <source>
        <dbReference type="HAMAP-Rule" id="MF_01400"/>
    </source>
</evidence>
<dbReference type="PATRIC" id="fig|765913.3.peg.1303"/>
<gene>
    <name evidence="9" type="primary">msrB</name>
    <name evidence="11" type="ORF">ThidrDRAFT_1276</name>
</gene>
<dbReference type="InterPro" id="IPR028427">
    <property type="entry name" value="Met_Sox_Rdtase_MsrB"/>
</dbReference>
<dbReference type="FunFam" id="2.170.150.20:FF:000001">
    <property type="entry name" value="Peptide methionine sulfoxide reductase MsrB"/>
    <property type="match status" value="1"/>
</dbReference>
<dbReference type="GO" id="GO:0030091">
    <property type="term" value="P:protein repair"/>
    <property type="evidence" value="ECO:0007669"/>
    <property type="project" value="InterPro"/>
</dbReference>
<name>G2DZ72_9GAMM</name>
<accession>G2DZ72</accession>
<dbReference type="PANTHER" id="PTHR10173">
    <property type="entry name" value="METHIONINE SULFOXIDE REDUCTASE"/>
    <property type="match status" value="1"/>
</dbReference>
<dbReference type="GO" id="GO:0005737">
    <property type="term" value="C:cytoplasm"/>
    <property type="evidence" value="ECO:0007669"/>
    <property type="project" value="TreeGrafter"/>
</dbReference>
<dbReference type="AlphaFoldDB" id="G2DZ72"/>
<dbReference type="InterPro" id="IPR002579">
    <property type="entry name" value="Met_Sox_Rdtase_MsrB_dom"/>
</dbReference>
<feature type="binding site" evidence="9">
    <location>
        <position position="97"/>
    </location>
    <ligand>
        <name>Zn(2+)</name>
        <dbReference type="ChEBI" id="CHEBI:29105"/>
    </ligand>
</feature>
<evidence type="ECO:0000259" key="10">
    <source>
        <dbReference type="PROSITE" id="PS51790"/>
    </source>
</evidence>
<sequence>MSRQTDKTDAEWRDELSPEQYRVCREKGTEPPFTGRYHAFKEAGLYRCSCCGEPLFRSDEKFDSGTGWPSFWESVGADAVATQEDNSHGMRRTEVQCANCGAHLGHVFPDGPRPTGLRYCINSVSLDFEPGSESP</sequence>
<proteinExistence type="inferred from homology"/>
<dbReference type="eggNOG" id="COG0229">
    <property type="taxonomic scope" value="Bacteria"/>
</dbReference>
<evidence type="ECO:0000256" key="2">
    <source>
        <dbReference type="ARBA" id="ARBA00012499"/>
    </source>
</evidence>
<dbReference type="RefSeq" id="WP_007039990.1">
    <property type="nucleotide sequence ID" value="NZ_AFWT01000007.1"/>
</dbReference>